<feature type="compositionally biased region" description="Low complexity" evidence="1">
    <location>
        <begin position="66"/>
        <end position="77"/>
    </location>
</feature>
<dbReference type="PANTHER" id="PTHR33601">
    <property type="entry name" value="PROTEIN LITTLE ZIPPER 4"/>
    <property type="match status" value="1"/>
</dbReference>
<sequence length="77" mass="8829">MDEANHKLFLENCAIIQENERLRKKAEELAQENQALLQELTQKLSKSEHADPEHGSSSSTTNQPRKNINNNNDDNKK</sequence>
<protein>
    <submittedName>
        <fullName evidence="2">Uncharacterized protein</fullName>
    </submittedName>
</protein>
<organism evidence="2 3">
    <name type="scientific">Eucalyptus globulus</name>
    <name type="common">Tasmanian blue gum</name>
    <dbReference type="NCBI Taxonomy" id="34317"/>
    <lineage>
        <taxon>Eukaryota</taxon>
        <taxon>Viridiplantae</taxon>
        <taxon>Streptophyta</taxon>
        <taxon>Embryophyta</taxon>
        <taxon>Tracheophyta</taxon>
        <taxon>Spermatophyta</taxon>
        <taxon>Magnoliopsida</taxon>
        <taxon>eudicotyledons</taxon>
        <taxon>Gunneridae</taxon>
        <taxon>Pentapetalae</taxon>
        <taxon>rosids</taxon>
        <taxon>malvids</taxon>
        <taxon>Myrtales</taxon>
        <taxon>Myrtaceae</taxon>
        <taxon>Myrtoideae</taxon>
        <taxon>Eucalypteae</taxon>
        <taxon>Eucalyptus</taxon>
    </lineage>
</organism>
<accession>A0ABD3JW30</accession>
<keyword evidence="3" id="KW-1185">Reference proteome</keyword>
<evidence type="ECO:0000313" key="3">
    <source>
        <dbReference type="Proteomes" id="UP001634007"/>
    </source>
</evidence>
<evidence type="ECO:0000313" key="2">
    <source>
        <dbReference type="EMBL" id="KAL3731915.1"/>
    </source>
</evidence>
<proteinExistence type="predicted"/>
<comment type="caution">
    <text evidence="2">The sequence shown here is derived from an EMBL/GenBank/DDBJ whole genome shotgun (WGS) entry which is preliminary data.</text>
</comment>
<gene>
    <name evidence="2" type="ORF">ACJRO7_028732</name>
</gene>
<dbReference type="EMBL" id="JBJKBG010000007">
    <property type="protein sequence ID" value="KAL3731915.1"/>
    <property type="molecule type" value="Genomic_DNA"/>
</dbReference>
<feature type="region of interest" description="Disordered" evidence="1">
    <location>
        <begin position="40"/>
        <end position="77"/>
    </location>
</feature>
<dbReference type="AlphaFoldDB" id="A0ABD3JW30"/>
<dbReference type="InterPro" id="IPR039312">
    <property type="entry name" value="ZPR"/>
</dbReference>
<reference evidence="2 3" key="1">
    <citation type="submission" date="2024-11" db="EMBL/GenBank/DDBJ databases">
        <title>Chromosome-level genome assembly of Eucalyptus globulus Labill. provides insights into its genome evolution.</title>
        <authorList>
            <person name="Li X."/>
        </authorList>
    </citation>
    <scope>NUCLEOTIDE SEQUENCE [LARGE SCALE GENOMIC DNA]</scope>
    <source>
        <strain evidence="2">CL2024</strain>
        <tissue evidence="2">Fresh tender leaves</tissue>
    </source>
</reference>
<feature type="compositionally biased region" description="Polar residues" evidence="1">
    <location>
        <begin position="55"/>
        <end position="65"/>
    </location>
</feature>
<dbReference type="Proteomes" id="UP001634007">
    <property type="component" value="Unassembled WGS sequence"/>
</dbReference>
<feature type="compositionally biased region" description="Basic and acidic residues" evidence="1">
    <location>
        <begin position="45"/>
        <end position="54"/>
    </location>
</feature>
<dbReference type="PANTHER" id="PTHR33601:SF1">
    <property type="entry name" value="PROTEIN LITTLE ZIPPER 4"/>
    <property type="match status" value="1"/>
</dbReference>
<name>A0ABD3JW30_EUCGL</name>
<evidence type="ECO:0000256" key="1">
    <source>
        <dbReference type="SAM" id="MobiDB-lite"/>
    </source>
</evidence>